<dbReference type="Proteomes" id="UP000223296">
    <property type="component" value="Unassembled WGS sequence"/>
</dbReference>
<dbReference type="AlphaFoldDB" id="A0AA44ZHK1"/>
<dbReference type="EMBL" id="AVBE01000002">
    <property type="protein sequence ID" value="PHJ36208.1"/>
    <property type="molecule type" value="Genomic_DNA"/>
</dbReference>
<protein>
    <submittedName>
        <fullName evidence="1">Uncharacterized protein</fullName>
    </submittedName>
</protein>
<sequence>MTGFEIAVLSAMAVRVFPRTCPAPVNGERVKNAV</sequence>
<comment type="caution">
    <text evidence="1">The sequence shown here is derived from an EMBL/GenBank/DDBJ whole genome shotgun (WGS) entry which is preliminary data.</text>
</comment>
<accession>A0AA44ZHK1</accession>
<proteinExistence type="predicted"/>
<gene>
    <name evidence="1" type="ORF">N776_05960</name>
</gene>
<name>A0AA44ZHK1_NEIGO</name>
<reference evidence="1 2" key="1">
    <citation type="submission" date="2013-08" db="EMBL/GenBank/DDBJ databases">
        <authorList>
            <person name="Trees D."/>
        </authorList>
    </citation>
    <scope>NUCLEOTIDE SEQUENCE [LARGE SCALE GENOMIC DNA]</scope>
    <source>
        <strain evidence="1 2">3502</strain>
    </source>
</reference>
<evidence type="ECO:0000313" key="1">
    <source>
        <dbReference type="EMBL" id="PHJ36208.1"/>
    </source>
</evidence>
<evidence type="ECO:0000313" key="2">
    <source>
        <dbReference type="Proteomes" id="UP000223296"/>
    </source>
</evidence>
<organism evidence="1 2">
    <name type="scientific">Neisseria gonorrhoeae 3502</name>
    <dbReference type="NCBI Taxonomy" id="1193404"/>
    <lineage>
        <taxon>Bacteria</taxon>
        <taxon>Pseudomonadati</taxon>
        <taxon>Pseudomonadota</taxon>
        <taxon>Betaproteobacteria</taxon>
        <taxon>Neisseriales</taxon>
        <taxon>Neisseriaceae</taxon>
        <taxon>Neisseria</taxon>
    </lineage>
</organism>